<dbReference type="InterPro" id="IPR023614">
    <property type="entry name" value="Porin_dom_sf"/>
</dbReference>
<dbReference type="Gene3D" id="2.40.160.10">
    <property type="entry name" value="Porin"/>
    <property type="match status" value="1"/>
</dbReference>
<keyword evidence="1" id="KW-0732">Signal</keyword>
<feature type="signal peptide" evidence="1">
    <location>
        <begin position="1"/>
        <end position="21"/>
    </location>
</feature>
<name>A0A6S6UHS9_9GAMM</name>
<accession>A0A6S6UHS9</accession>
<reference evidence="2" key="1">
    <citation type="submission" date="2020-01" db="EMBL/GenBank/DDBJ databases">
        <authorList>
            <person name="Meier V. D."/>
            <person name="Meier V D."/>
        </authorList>
    </citation>
    <scope>NUCLEOTIDE SEQUENCE</scope>
    <source>
        <strain evidence="2">HLG_WM_MAG_07</strain>
    </source>
</reference>
<dbReference type="EMBL" id="CACVAY010000141">
    <property type="protein sequence ID" value="CAA6827730.1"/>
    <property type="molecule type" value="Genomic_DNA"/>
</dbReference>
<proteinExistence type="predicted"/>
<dbReference type="AlphaFoldDB" id="A0A6S6UHS9"/>
<sequence length="360" mass="40347">MIPKRLLLPRFFLIVTMCLIADVVAAEPQSMEALWSEAIAAHNSADRRIHRDDNDEEDDNESEKAFNFAGSIGFFRSINEVDDERKYVSEVFGWLDASYQPTDYIKILVSLLNDQKAPFEVAEGYLKWDVPTDLELQLSAGKKYAPFGNFNSEMISYTSPGKLGETNPEGAIEARYQQNSLAYHLYLFKGSSSDRDTADEYDAGYVFATRYDADNITLGLDYLSNLVESNAFDDKDVKRKIPALVFYALKKLGNITLKAEHLAATRSLSPGDLNDEVKSFIKPSASQIELVYDIAEKKVLALAWNQADDAKPLELDKSSVSINYSQAIYKQLSGAVELSRYENSEGDKGNLLIVEFSLDI</sequence>
<dbReference type="SUPFAM" id="SSF56935">
    <property type="entry name" value="Porins"/>
    <property type="match status" value="1"/>
</dbReference>
<evidence type="ECO:0000256" key="1">
    <source>
        <dbReference type="SAM" id="SignalP"/>
    </source>
</evidence>
<feature type="chain" id="PRO_5027814363" evidence="1">
    <location>
        <begin position="22"/>
        <end position="360"/>
    </location>
</feature>
<organism evidence="2">
    <name type="scientific">uncultured Thiotrichaceae bacterium</name>
    <dbReference type="NCBI Taxonomy" id="298394"/>
    <lineage>
        <taxon>Bacteria</taxon>
        <taxon>Pseudomonadati</taxon>
        <taxon>Pseudomonadota</taxon>
        <taxon>Gammaproteobacteria</taxon>
        <taxon>Thiotrichales</taxon>
        <taxon>Thiotrichaceae</taxon>
        <taxon>environmental samples</taxon>
    </lineage>
</organism>
<protein>
    <submittedName>
        <fullName evidence="2">Uncharacterized protein</fullName>
    </submittedName>
</protein>
<evidence type="ECO:0000313" key="2">
    <source>
        <dbReference type="EMBL" id="CAA6827730.1"/>
    </source>
</evidence>
<dbReference type="NCBIfam" id="NF033652">
    <property type="entry name" value="LbtU_sider_porin"/>
    <property type="match status" value="1"/>
</dbReference>
<gene>
    <name evidence="2" type="ORF">HELGO_WM8486</name>
</gene>